<gene>
    <name evidence="6" type="ORF">V5N11_029507</name>
</gene>
<dbReference type="InterPro" id="IPR045218">
    <property type="entry name" value="DA1-like"/>
</dbReference>
<accession>A0ABD1ABY9</accession>
<keyword evidence="3" id="KW-0440">LIM domain</keyword>
<evidence type="ECO:0000259" key="5">
    <source>
        <dbReference type="PROSITE" id="PS50023"/>
    </source>
</evidence>
<evidence type="ECO:0000313" key="7">
    <source>
        <dbReference type="Proteomes" id="UP001558713"/>
    </source>
</evidence>
<proteinExistence type="predicted"/>
<dbReference type="Pfam" id="PF12315">
    <property type="entry name" value="DA1-like"/>
    <property type="match status" value="1"/>
</dbReference>
<dbReference type="PANTHER" id="PTHR24209:SF28">
    <property type="entry name" value="PROTEIN DA1-RELATED 4-RELATED"/>
    <property type="match status" value="1"/>
</dbReference>
<dbReference type="GO" id="GO:0046872">
    <property type="term" value="F:metal ion binding"/>
    <property type="evidence" value="ECO:0007669"/>
    <property type="project" value="UniProtKB-KW"/>
</dbReference>
<name>A0ABD1ABY9_CARAN</name>
<dbReference type="InterPro" id="IPR003903">
    <property type="entry name" value="UIM_dom"/>
</dbReference>
<dbReference type="Gene3D" id="2.10.110.10">
    <property type="entry name" value="Cysteine Rich Protein"/>
    <property type="match status" value="1"/>
</dbReference>
<evidence type="ECO:0000256" key="3">
    <source>
        <dbReference type="PROSITE-ProRule" id="PRU00125"/>
    </source>
</evidence>
<protein>
    <submittedName>
        <fullName evidence="6">Protein DA1-related 6</fullName>
    </submittedName>
</protein>
<feature type="region of interest" description="Disordered" evidence="4">
    <location>
        <begin position="132"/>
        <end position="184"/>
    </location>
</feature>
<dbReference type="PROSITE" id="PS50023">
    <property type="entry name" value="LIM_DOMAIN_2"/>
    <property type="match status" value="1"/>
</dbReference>
<feature type="domain" description="LIM zinc-binding" evidence="5">
    <location>
        <begin position="330"/>
        <end position="401"/>
    </location>
</feature>
<dbReference type="Proteomes" id="UP001558713">
    <property type="component" value="Unassembled WGS sequence"/>
</dbReference>
<dbReference type="EMBL" id="JBANAX010000541">
    <property type="protein sequence ID" value="KAL1204311.1"/>
    <property type="molecule type" value="Genomic_DNA"/>
</dbReference>
<feature type="region of interest" description="Disordered" evidence="4">
    <location>
        <begin position="65"/>
        <end position="86"/>
    </location>
</feature>
<dbReference type="Pfam" id="PF00412">
    <property type="entry name" value="LIM"/>
    <property type="match status" value="1"/>
</dbReference>
<comment type="caution">
    <text evidence="6">The sequence shown here is derived from an EMBL/GenBank/DDBJ whole genome shotgun (WGS) entry which is preliminary data.</text>
</comment>
<dbReference type="InterPro" id="IPR001781">
    <property type="entry name" value="Znf_LIM"/>
</dbReference>
<evidence type="ECO:0000256" key="4">
    <source>
        <dbReference type="SAM" id="MobiDB-lite"/>
    </source>
</evidence>
<keyword evidence="2 3" id="KW-0862">Zinc</keyword>
<sequence>MSARNVLATRVQKQLVVWTTKGFSFFFTHGYDLFLFSHWSSMVGGNYCKLSKKIWRSFHLRKRNGKRSGMQRNPEPMAYQSSHGGFREKVSQIDQEAGFRDLYETDGFDIALAKSRQEDVITRQNRLEEDENFARAIQESSNLEESSRRRQRVEEEEKRRRAREETERQLHNKSALEDEEDKQLAKALEESLKERRKQLEDEQVKKDGELALIIQKKLNMSESPPPREENNNISRIAQLNLDEQLAKAIEESLKAKGKGKQLEDELVKNDGEFAVIVQESLNNISTRDSLDEDEQLAKALEESLKGKGQIMQSEDEVEDGKLLEVNPPRSMCGGCNSAVEHGRSVNILGVLWHPQCFCCRACDKLISIYEVENHLSNSRGKFHKSCYERYCYVCKERKMKKYSHHPFWKELYCHGHETDGTPKCFSCEMLEPRGTNFVMLGDGRLLCLECMDSAVMDSDECQPLHFDMREFFEGLHMKIDKQFPFLLVEKQALNKAEKEEKIDCQYEVVTRGICLSEAQNVISVSKGPRMGPNRELIGMDTESQWVDRDRECEVTAILILYGLPRLLTGYILAHEMMHAYLRLNGYRNLNKVLEEGLCQVLGHMWLESQTYATADATEASSSSSPTPAANASKKGEWSDFEKKLVDFCKNQIETDESLVYGVGFKIVNHMVETSSLQETLKEIRRRSCKRSQIQSSESARL</sequence>
<dbReference type="PROSITE" id="PS50330">
    <property type="entry name" value="UIM"/>
    <property type="match status" value="3"/>
</dbReference>
<dbReference type="Pfam" id="PF02809">
    <property type="entry name" value="UIM"/>
    <property type="match status" value="1"/>
</dbReference>
<dbReference type="PANTHER" id="PTHR24209">
    <property type="entry name" value="PROTEIN DA1-RELATED 2"/>
    <property type="match status" value="1"/>
</dbReference>
<evidence type="ECO:0000313" key="6">
    <source>
        <dbReference type="EMBL" id="KAL1204311.1"/>
    </source>
</evidence>
<dbReference type="SMART" id="SM00726">
    <property type="entry name" value="UIM"/>
    <property type="match status" value="4"/>
</dbReference>
<organism evidence="6 7">
    <name type="scientific">Cardamine amara subsp. amara</name>
    <dbReference type="NCBI Taxonomy" id="228776"/>
    <lineage>
        <taxon>Eukaryota</taxon>
        <taxon>Viridiplantae</taxon>
        <taxon>Streptophyta</taxon>
        <taxon>Embryophyta</taxon>
        <taxon>Tracheophyta</taxon>
        <taxon>Spermatophyta</taxon>
        <taxon>Magnoliopsida</taxon>
        <taxon>eudicotyledons</taxon>
        <taxon>Gunneridae</taxon>
        <taxon>Pentapetalae</taxon>
        <taxon>rosids</taxon>
        <taxon>malvids</taxon>
        <taxon>Brassicales</taxon>
        <taxon>Brassicaceae</taxon>
        <taxon>Cardamineae</taxon>
        <taxon>Cardamine</taxon>
    </lineage>
</organism>
<dbReference type="AlphaFoldDB" id="A0ABD1ABY9"/>
<evidence type="ECO:0000256" key="1">
    <source>
        <dbReference type="ARBA" id="ARBA00022723"/>
    </source>
</evidence>
<dbReference type="SMART" id="SM00132">
    <property type="entry name" value="LIM"/>
    <property type="match status" value="1"/>
</dbReference>
<keyword evidence="7" id="KW-1185">Reference proteome</keyword>
<dbReference type="Pfam" id="PF23625">
    <property type="entry name" value="UIM_2"/>
    <property type="match status" value="4"/>
</dbReference>
<dbReference type="PROSITE" id="PS00478">
    <property type="entry name" value="LIM_DOMAIN_1"/>
    <property type="match status" value="1"/>
</dbReference>
<evidence type="ECO:0000256" key="2">
    <source>
        <dbReference type="ARBA" id="ARBA00022833"/>
    </source>
</evidence>
<feature type="compositionally biased region" description="Basic and acidic residues" evidence="4">
    <location>
        <begin position="145"/>
        <end position="184"/>
    </location>
</feature>
<dbReference type="InterPro" id="IPR022087">
    <property type="entry name" value="DA1-like_dom"/>
</dbReference>
<dbReference type="CDD" id="cd09396">
    <property type="entry name" value="LIM_DA1"/>
    <property type="match status" value="1"/>
</dbReference>
<keyword evidence="1 3" id="KW-0479">Metal-binding</keyword>
<reference evidence="6 7" key="1">
    <citation type="submission" date="2024-04" db="EMBL/GenBank/DDBJ databases">
        <title>Genome assembly C_amara_ONT_v2.</title>
        <authorList>
            <person name="Yant L."/>
            <person name="Moore C."/>
            <person name="Slenker M."/>
        </authorList>
    </citation>
    <scope>NUCLEOTIDE SEQUENCE [LARGE SCALE GENOMIC DNA]</scope>
    <source>
        <tissue evidence="6">Leaf</tissue>
    </source>
</reference>